<comment type="caution">
    <text evidence="1">The sequence shown here is derived from an EMBL/GenBank/DDBJ whole genome shotgun (WGS) entry which is preliminary data.</text>
</comment>
<protein>
    <submittedName>
        <fullName evidence="1">Uncharacterized protein</fullName>
    </submittedName>
</protein>
<organism evidence="1 2">
    <name type="scientific">Cichorium intybus</name>
    <name type="common">Chicory</name>
    <dbReference type="NCBI Taxonomy" id="13427"/>
    <lineage>
        <taxon>Eukaryota</taxon>
        <taxon>Viridiplantae</taxon>
        <taxon>Streptophyta</taxon>
        <taxon>Embryophyta</taxon>
        <taxon>Tracheophyta</taxon>
        <taxon>Spermatophyta</taxon>
        <taxon>Magnoliopsida</taxon>
        <taxon>eudicotyledons</taxon>
        <taxon>Gunneridae</taxon>
        <taxon>Pentapetalae</taxon>
        <taxon>asterids</taxon>
        <taxon>campanulids</taxon>
        <taxon>Asterales</taxon>
        <taxon>Asteraceae</taxon>
        <taxon>Cichorioideae</taxon>
        <taxon>Cichorieae</taxon>
        <taxon>Cichoriinae</taxon>
        <taxon>Cichorium</taxon>
    </lineage>
</organism>
<accession>A0ACB9F287</accession>
<dbReference type="Proteomes" id="UP001055811">
    <property type="component" value="Linkage Group LG03"/>
</dbReference>
<reference evidence="2" key="1">
    <citation type="journal article" date="2022" name="Mol. Ecol. Resour.">
        <title>The genomes of chicory, endive, great burdock and yacon provide insights into Asteraceae palaeo-polyploidization history and plant inulin production.</title>
        <authorList>
            <person name="Fan W."/>
            <person name="Wang S."/>
            <person name="Wang H."/>
            <person name="Wang A."/>
            <person name="Jiang F."/>
            <person name="Liu H."/>
            <person name="Zhao H."/>
            <person name="Xu D."/>
            <person name="Zhang Y."/>
        </authorList>
    </citation>
    <scope>NUCLEOTIDE SEQUENCE [LARGE SCALE GENOMIC DNA]</scope>
    <source>
        <strain evidence="2">cv. Punajuju</strain>
    </source>
</reference>
<sequence length="119" mass="13263">MKRKRSAVFVDSDEATMAKQRNDGESPEDGKEKRRREEAGATANQDGRERVATGSKVVYLTLIIFLENIFECTHLQTPSSLASSLAQLVDFFKARPSNFGLLLTVALEKLHPKAVSLPW</sequence>
<keyword evidence="2" id="KW-1185">Reference proteome</keyword>
<evidence type="ECO:0000313" key="1">
    <source>
        <dbReference type="EMBL" id="KAI3764898.1"/>
    </source>
</evidence>
<name>A0ACB9F287_CICIN</name>
<proteinExistence type="predicted"/>
<dbReference type="EMBL" id="CM042011">
    <property type="protein sequence ID" value="KAI3764898.1"/>
    <property type="molecule type" value="Genomic_DNA"/>
</dbReference>
<evidence type="ECO:0000313" key="2">
    <source>
        <dbReference type="Proteomes" id="UP001055811"/>
    </source>
</evidence>
<gene>
    <name evidence="1" type="ORF">L2E82_14915</name>
</gene>
<reference evidence="1 2" key="2">
    <citation type="journal article" date="2022" name="Mol. Ecol. Resour.">
        <title>The genomes of chicory, endive, great burdock and yacon provide insights into Asteraceae paleo-polyploidization history and plant inulin production.</title>
        <authorList>
            <person name="Fan W."/>
            <person name="Wang S."/>
            <person name="Wang H."/>
            <person name="Wang A."/>
            <person name="Jiang F."/>
            <person name="Liu H."/>
            <person name="Zhao H."/>
            <person name="Xu D."/>
            <person name="Zhang Y."/>
        </authorList>
    </citation>
    <scope>NUCLEOTIDE SEQUENCE [LARGE SCALE GENOMIC DNA]</scope>
    <source>
        <strain evidence="2">cv. Punajuju</strain>
        <tissue evidence="1">Leaves</tissue>
    </source>
</reference>